<evidence type="ECO:0000259" key="5">
    <source>
        <dbReference type="Pfam" id="PF11806"/>
    </source>
</evidence>
<dbReference type="Pfam" id="PF11806">
    <property type="entry name" value="Enterochelin_N"/>
    <property type="match status" value="1"/>
</dbReference>
<evidence type="ECO:0000256" key="1">
    <source>
        <dbReference type="ARBA" id="ARBA00004496"/>
    </source>
</evidence>
<dbReference type="InterPro" id="IPR021764">
    <property type="entry name" value="Enterochelin_esterase_N"/>
</dbReference>
<dbReference type="AlphaFoldDB" id="A0A1M6AL15"/>
<proteinExistence type="inferred from homology"/>
<dbReference type="InterPro" id="IPR000801">
    <property type="entry name" value="Esterase-like"/>
</dbReference>
<dbReference type="InterPro" id="IPR014756">
    <property type="entry name" value="Ig_E-set"/>
</dbReference>
<dbReference type="GO" id="GO:0008849">
    <property type="term" value="F:enterochelin esterase activity"/>
    <property type="evidence" value="ECO:0007669"/>
    <property type="project" value="InterPro"/>
</dbReference>
<gene>
    <name evidence="6" type="primary">fes</name>
    <name evidence="6" type="ORF">VA7868_03603</name>
</gene>
<name>A0A1M6AL15_9VIBR</name>
<evidence type="ECO:0000256" key="4">
    <source>
        <dbReference type="ARBA" id="ARBA00024201"/>
    </source>
</evidence>
<protein>
    <submittedName>
        <fullName evidence="6">Enterochelin esterase</fullName>
    </submittedName>
</protein>
<dbReference type="InterPro" id="IPR029058">
    <property type="entry name" value="AB_hydrolase_fold"/>
</dbReference>
<dbReference type="SUPFAM" id="SSF81296">
    <property type="entry name" value="E set domains"/>
    <property type="match status" value="1"/>
</dbReference>
<comment type="subcellular location">
    <subcellularLocation>
        <location evidence="1">Cytoplasm</location>
    </subcellularLocation>
</comment>
<dbReference type="GO" id="GO:0006826">
    <property type="term" value="P:iron ion transport"/>
    <property type="evidence" value="ECO:0007669"/>
    <property type="project" value="InterPro"/>
</dbReference>
<dbReference type="InterPro" id="IPR013783">
    <property type="entry name" value="Ig-like_fold"/>
</dbReference>
<evidence type="ECO:0000313" key="7">
    <source>
        <dbReference type="Proteomes" id="UP000184608"/>
    </source>
</evidence>
<keyword evidence="3" id="KW-0378">Hydrolase</keyword>
<keyword evidence="7" id="KW-1185">Reference proteome</keyword>
<keyword evidence="2" id="KW-0963">Cytoplasm</keyword>
<organism evidence="6 7">
    <name type="scientific">Vibrio aerogenes CECT 7868</name>
    <dbReference type="NCBI Taxonomy" id="1216006"/>
    <lineage>
        <taxon>Bacteria</taxon>
        <taxon>Pseudomonadati</taxon>
        <taxon>Pseudomonadota</taxon>
        <taxon>Gammaproteobacteria</taxon>
        <taxon>Vibrionales</taxon>
        <taxon>Vibrionaceae</taxon>
        <taxon>Vibrio</taxon>
    </lineage>
</organism>
<comment type="similarity">
    <text evidence="4">Belongs to the Fes family.</text>
</comment>
<feature type="domain" description="Enterochelin esterase N-terminal" evidence="5">
    <location>
        <begin position="167"/>
        <end position="272"/>
    </location>
</feature>
<dbReference type="STRING" id="1216006.VA7868_03603"/>
<evidence type="ECO:0000256" key="3">
    <source>
        <dbReference type="ARBA" id="ARBA00022801"/>
    </source>
</evidence>
<dbReference type="PANTHER" id="PTHR48098">
    <property type="entry name" value="ENTEROCHELIN ESTERASE-RELATED"/>
    <property type="match status" value="1"/>
</dbReference>
<sequence>MTTMLALTACSHSSQQPELLKTYQFSRQQIVPLSLQKGQYIRGNIQSEAPLSQASILDQRDRIIKSLLKPGQREGELFWKVDETGDYRLKMQTDEPEQISVQVHLYGLPLKQNQMVNPKERVLSPLLLSTVKKIHDAQPDAEQTFWEAIHQRGTPLIEPQSDGNARLTFLWHGKANNVRILGAPYDGHAYMSHLENSDIWYKTYTIPDGTRFSYRLAPDVPQIEGKHWTEQRQAVLASVGADPLNPSPHFASDDLRFGEASTITYGNAPDDQYTRPGDSPAGHIKKEQLFSHLLKNNRDITIYEPAVTQPLPADAPLLILFDGDDYLSKVPAPIILDNLIAAHKIPPLRAVFIHIPLPSLRAKELPPNPVFADFMARELMPWLNKVHHIHPSGKNTILTGSSFGGLASMYVATRYPDIFGKVLSQSGSFWWGPDKAHPQWLTAQLRQQPKRPIKVYMNAGIFETKPEFANILQTNQALYQVLKEKGYPVVFEQIASGHDYFSWRVTLANGLISLFNKDNAAISQ</sequence>
<dbReference type="GO" id="GO:0005737">
    <property type="term" value="C:cytoplasm"/>
    <property type="evidence" value="ECO:0007669"/>
    <property type="project" value="UniProtKB-SubCell"/>
</dbReference>
<dbReference type="GO" id="GO:0005506">
    <property type="term" value="F:iron ion binding"/>
    <property type="evidence" value="ECO:0007669"/>
    <property type="project" value="InterPro"/>
</dbReference>
<dbReference type="Gene3D" id="2.60.40.10">
    <property type="entry name" value="Immunoglobulins"/>
    <property type="match status" value="1"/>
</dbReference>
<dbReference type="EMBL" id="FQXZ01000039">
    <property type="protein sequence ID" value="SHI37156.1"/>
    <property type="molecule type" value="Genomic_DNA"/>
</dbReference>
<dbReference type="PANTHER" id="PTHR48098:SF3">
    <property type="entry name" value="IRON(III) ENTEROBACTIN ESTERASE"/>
    <property type="match status" value="1"/>
</dbReference>
<dbReference type="SUPFAM" id="SSF53474">
    <property type="entry name" value="alpha/beta-Hydrolases"/>
    <property type="match status" value="1"/>
</dbReference>
<accession>A0A1M6AL15</accession>
<dbReference type="Gene3D" id="3.40.50.1820">
    <property type="entry name" value="alpha/beta hydrolase"/>
    <property type="match status" value="1"/>
</dbReference>
<evidence type="ECO:0000313" key="6">
    <source>
        <dbReference type="EMBL" id="SHI37156.1"/>
    </source>
</evidence>
<dbReference type="Pfam" id="PF00756">
    <property type="entry name" value="Esterase"/>
    <property type="match status" value="1"/>
</dbReference>
<dbReference type="Proteomes" id="UP000184608">
    <property type="component" value="Unassembled WGS sequence"/>
</dbReference>
<evidence type="ECO:0000256" key="2">
    <source>
        <dbReference type="ARBA" id="ARBA00022490"/>
    </source>
</evidence>
<reference evidence="6 7" key="1">
    <citation type="submission" date="2016-11" db="EMBL/GenBank/DDBJ databases">
        <authorList>
            <person name="Jaros S."/>
            <person name="Januszkiewicz K."/>
            <person name="Wedrychowicz H."/>
        </authorList>
    </citation>
    <scope>NUCLEOTIDE SEQUENCE [LARGE SCALE GENOMIC DNA]</scope>
    <source>
        <strain evidence="6 7">CECT 7868</strain>
    </source>
</reference>
<dbReference type="InterPro" id="IPR050583">
    <property type="entry name" value="Mycobacterial_A85_antigen"/>
</dbReference>